<reference evidence="1" key="1">
    <citation type="journal article" date="2021" name="Open Biol.">
        <title>Shared evolutionary footprints suggest mitochondrial oxidative damage underlies multiple complex I losses in fungi.</title>
        <authorList>
            <person name="Schikora-Tamarit M.A."/>
            <person name="Marcet-Houben M."/>
            <person name="Nosek J."/>
            <person name="Gabaldon T."/>
        </authorList>
    </citation>
    <scope>NUCLEOTIDE SEQUENCE</scope>
    <source>
        <strain evidence="1">CBS6075</strain>
    </source>
</reference>
<evidence type="ECO:0000313" key="2">
    <source>
        <dbReference type="Proteomes" id="UP000769157"/>
    </source>
</evidence>
<proteinExistence type="predicted"/>
<evidence type="ECO:0000313" key="1">
    <source>
        <dbReference type="EMBL" id="KAH3668957.1"/>
    </source>
</evidence>
<dbReference type="EMBL" id="JAEUBE010000158">
    <property type="protein sequence ID" value="KAH3668957.1"/>
    <property type="molecule type" value="Genomic_DNA"/>
</dbReference>
<dbReference type="AlphaFoldDB" id="A0A9P8PBH7"/>
<organism evidence="1 2">
    <name type="scientific">Ogataea philodendri</name>
    <dbReference type="NCBI Taxonomy" id="1378263"/>
    <lineage>
        <taxon>Eukaryota</taxon>
        <taxon>Fungi</taxon>
        <taxon>Dikarya</taxon>
        <taxon>Ascomycota</taxon>
        <taxon>Saccharomycotina</taxon>
        <taxon>Pichiomycetes</taxon>
        <taxon>Pichiales</taxon>
        <taxon>Pichiaceae</taxon>
        <taxon>Ogataea</taxon>
    </lineage>
</organism>
<sequence length="81" mass="8676">MSNHPRKSSLLSIQLAPPCCWKMESMNTLLLSESEFAGECSFELLRELPVDGDCESTCCCTCGNMAWSTGGAENSDCSSGS</sequence>
<reference evidence="1" key="2">
    <citation type="submission" date="2021-01" db="EMBL/GenBank/DDBJ databases">
        <authorList>
            <person name="Schikora-Tamarit M.A."/>
        </authorList>
    </citation>
    <scope>NUCLEOTIDE SEQUENCE</scope>
    <source>
        <strain evidence="1">CBS6075</strain>
    </source>
</reference>
<keyword evidence="2" id="KW-1185">Reference proteome</keyword>
<dbReference type="GeneID" id="70234679"/>
<accession>A0A9P8PBH7</accession>
<dbReference type="RefSeq" id="XP_046063371.1">
    <property type="nucleotide sequence ID" value="XM_046203612.1"/>
</dbReference>
<name>A0A9P8PBH7_9ASCO</name>
<dbReference type="Proteomes" id="UP000769157">
    <property type="component" value="Unassembled WGS sequence"/>
</dbReference>
<gene>
    <name evidence="1" type="ORF">OGAPHI_002712</name>
</gene>
<comment type="caution">
    <text evidence="1">The sequence shown here is derived from an EMBL/GenBank/DDBJ whole genome shotgun (WGS) entry which is preliminary data.</text>
</comment>
<protein>
    <submittedName>
        <fullName evidence="1">Uncharacterized protein</fullName>
    </submittedName>
</protein>